<keyword evidence="1" id="KW-0614">Plasmid</keyword>
<reference evidence="1" key="2">
    <citation type="submission" date="2015-06" db="EMBL/GenBank/DDBJ databases">
        <title>Environmentally co-occuring mercury resistance plasmids are genetically and phenotypically diverse and confer variable context-dependent fitness effects.</title>
        <authorList>
            <person name="Hall J.P.J."/>
            <person name="Harrison E."/>
            <person name="Lilley A.K."/>
            <person name="Paterson S."/>
            <person name="Spiers A.J."/>
            <person name="Brockhurst M.A."/>
        </authorList>
    </citation>
    <scope>NUCLEOTIDE SEQUENCE [LARGE SCALE GENOMIC DNA]</scope>
    <source>
        <strain evidence="1">SBW25</strain>
        <plasmid evidence="1">pQBR55</plasmid>
    </source>
</reference>
<name>A0A0G4E5E0_PSEFS</name>
<geneLocation type="plasmid" evidence="1">
    <name>pQBR55</name>
</geneLocation>
<evidence type="ECO:0000313" key="1">
    <source>
        <dbReference type="EMBL" id="CEK42410.1"/>
    </source>
</evidence>
<dbReference type="AlphaFoldDB" id="A0A0G4E5E0"/>
<dbReference type="EMBL" id="LN713927">
    <property type="protein sequence ID" value="CEK42410.1"/>
    <property type="molecule type" value="Genomic_DNA"/>
</dbReference>
<reference evidence="1" key="1">
    <citation type="submission" date="2014-12" db="EMBL/GenBank/DDBJ databases">
        <authorList>
            <person name="Hall J."/>
        </authorList>
    </citation>
    <scope>NUCLEOTIDE SEQUENCE [LARGE SCALE GENOMIC DNA]</scope>
    <source>
        <strain evidence="1">SBW25</strain>
        <plasmid evidence="1">pQBR55</plasmid>
    </source>
</reference>
<gene>
    <name evidence="1" type="ORF">PQBR55_0031</name>
</gene>
<organism evidence="1">
    <name type="scientific">Pseudomonas fluorescens (strain SBW25)</name>
    <dbReference type="NCBI Taxonomy" id="216595"/>
    <lineage>
        <taxon>Bacteria</taxon>
        <taxon>Pseudomonadati</taxon>
        <taxon>Pseudomonadota</taxon>
        <taxon>Gammaproteobacteria</taxon>
        <taxon>Pseudomonadales</taxon>
        <taxon>Pseudomonadaceae</taxon>
        <taxon>Pseudomonas</taxon>
    </lineage>
</organism>
<accession>A0A0G4E5E0</accession>
<proteinExistence type="predicted"/>
<protein>
    <submittedName>
        <fullName evidence="1">Uncharacterized protein</fullName>
    </submittedName>
</protein>
<sequence>MFSVITGHYRTISLRADRKNLFVIELTAPLHCKRIPDTPTA</sequence>